<dbReference type="EMBL" id="QEAM01000028">
    <property type="protein sequence ID" value="TPX49740.1"/>
    <property type="molecule type" value="Genomic_DNA"/>
</dbReference>
<dbReference type="Gene3D" id="3.40.50.300">
    <property type="entry name" value="P-loop containing nucleotide triphosphate hydrolases"/>
    <property type="match status" value="2"/>
</dbReference>
<dbReference type="Pfam" id="PF00270">
    <property type="entry name" value="DEAD"/>
    <property type="match status" value="1"/>
</dbReference>
<dbReference type="SMART" id="SM00847">
    <property type="entry name" value="HA2"/>
    <property type="match status" value="1"/>
</dbReference>
<dbReference type="GO" id="GO:0016787">
    <property type="term" value="F:hydrolase activity"/>
    <property type="evidence" value="ECO:0007669"/>
    <property type="project" value="UniProtKB-KW"/>
</dbReference>
<keyword evidence="3" id="KW-0378">Hydrolase</keyword>
<keyword evidence="2" id="KW-0547">Nucleotide-binding</keyword>
<dbReference type="Pfam" id="PF21010">
    <property type="entry name" value="HA2_C"/>
    <property type="match status" value="1"/>
</dbReference>
<dbReference type="Pfam" id="PF04408">
    <property type="entry name" value="WHD_HA2"/>
    <property type="match status" value="1"/>
</dbReference>
<dbReference type="InterPro" id="IPR014001">
    <property type="entry name" value="Helicase_ATP-bd"/>
</dbReference>
<evidence type="ECO:0000256" key="7">
    <source>
        <dbReference type="SAM" id="MobiDB-lite"/>
    </source>
</evidence>
<evidence type="ECO:0000256" key="6">
    <source>
        <dbReference type="ARBA" id="ARBA00047984"/>
    </source>
</evidence>
<protein>
    <recommendedName>
        <fullName evidence="1">RNA helicase</fullName>
        <ecNumber evidence="1">3.6.4.13</ecNumber>
    </recommendedName>
</protein>
<accession>A0A507DFY2</accession>
<dbReference type="InterPro" id="IPR011545">
    <property type="entry name" value="DEAD/DEAH_box_helicase_dom"/>
</dbReference>
<evidence type="ECO:0000313" key="11">
    <source>
        <dbReference type="Proteomes" id="UP000320475"/>
    </source>
</evidence>
<evidence type="ECO:0000256" key="4">
    <source>
        <dbReference type="ARBA" id="ARBA00022806"/>
    </source>
</evidence>
<evidence type="ECO:0000313" key="10">
    <source>
        <dbReference type="EMBL" id="TPX49740.1"/>
    </source>
</evidence>
<evidence type="ECO:0000259" key="9">
    <source>
        <dbReference type="PROSITE" id="PS51194"/>
    </source>
</evidence>
<feature type="domain" description="Helicase C-terminal" evidence="9">
    <location>
        <begin position="206"/>
        <end position="388"/>
    </location>
</feature>
<dbReference type="InterPro" id="IPR007502">
    <property type="entry name" value="Helicase-assoc_dom"/>
</dbReference>
<keyword evidence="5" id="KW-0067">ATP-binding</keyword>
<feature type="compositionally biased region" description="Basic and acidic residues" evidence="7">
    <location>
        <begin position="804"/>
        <end position="821"/>
    </location>
</feature>
<gene>
    <name evidence="10" type="ORF">SeLEV6574_g01286</name>
</gene>
<dbReference type="PANTHER" id="PTHR18934:SF85">
    <property type="entry name" value="ATP-DEPENDENT RNA HELICASE DHX8"/>
    <property type="match status" value="1"/>
</dbReference>
<evidence type="ECO:0000256" key="2">
    <source>
        <dbReference type="ARBA" id="ARBA00022741"/>
    </source>
</evidence>
<dbReference type="InterPro" id="IPR001650">
    <property type="entry name" value="Helicase_C-like"/>
</dbReference>
<comment type="catalytic activity">
    <reaction evidence="6">
        <text>ATP + H2O = ADP + phosphate + H(+)</text>
        <dbReference type="Rhea" id="RHEA:13065"/>
        <dbReference type="ChEBI" id="CHEBI:15377"/>
        <dbReference type="ChEBI" id="CHEBI:15378"/>
        <dbReference type="ChEBI" id="CHEBI:30616"/>
        <dbReference type="ChEBI" id="CHEBI:43474"/>
        <dbReference type="ChEBI" id="CHEBI:456216"/>
        <dbReference type="EC" id="3.6.4.13"/>
    </reaction>
</comment>
<sequence length="835" mass="93810">MADRDKLPIWKYKDDLVQAFNTYNQLVIVGDTGSGKTTQVPPLLLAHVPEVKTIAITQPRRIAAISAARRVAEELKVPLGTKVGYAIRFERKAAPNTHITYMTDGLLLREAAADPLMTKYDCVILDEAHERSLETDVLFGLLKVAAMKRSELRVYIMSATLDVEKFSDFLGQCPVFSIPGRMFDVDIFYLKKMKLGTLKATYIQRSVDTVLYIHKNEEPGDVLVFLTGQNEIEQAMKRLEDELDELNAKDIKYGHVVRNLIAHPIYSALETMEQRAIFDPPPRDTRKVIFATNIAQTSVTIPGIRYVVDSGFVKQKMYDPQTSMDALLVVPVSQAAATQRAGRAGRTDVGKVYRLYSRDAFEQMDPDTMPEIQRSSLIGTVLTLKQLGISDILGFDFIDPPDPTLVIAALKQLYLLGALDDDGRITELGRIMHALPVSPYLARFLIASARDFYCSREAVVISSMLSVEDVFINPRGQKKQSKAEEARREFHHSSGDHMTLYNLYEAYQHAEGNIRDWCRDHFIHNRAMRAAENIHEQLLGAMEKCDLTIVSCKSRGEKRARLDDGRRQSLHTSFDVTPILRSLCKAFYGNAARRHSTRTSFYNVASMSDSNTDASSISTIPLVALFVSPQSALFTPLELGRSRIDHVIYQDIQYSNKANMRMVSAVRSEWIQEELPKLGQVDERRLTSCRLIECREASASLTQTAGDETGEECDAASSINCIAGKPSSEEDADASGALQTHQHYHHKALVSKESFEVVRELIDEVHHAERRFCDGVILNRSTADDSILERRRVCVAAPPPSLVKGDEDIRSTEQTERESKKASALARFLSRTRRK</sequence>
<name>A0A507DFY2_9FUNG</name>
<dbReference type="CDD" id="cd18791">
    <property type="entry name" value="SF2_C_RHA"/>
    <property type="match status" value="1"/>
</dbReference>
<dbReference type="SMART" id="SM00487">
    <property type="entry name" value="DEXDc"/>
    <property type="match status" value="1"/>
</dbReference>
<feature type="region of interest" description="Disordered" evidence="7">
    <location>
        <begin position="799"/>
        <end position="835"/>
    </location>
</feature>
<dbReference type="Gene3D" id="1.20.120.1080">
    <property type="match status" value="1"/>
</dbReference>
<keyword evidence="4" id="KW-0347">Helicase</keyword>
<dbReference type="GO" id="GO:0071013">
    <property type="term" value="C:catalytic step 2 spliceosome"/>
    <property type="evidence" value="ECO:0007669"/>
    <property type="project" value="TreeGrafter"/>
</dbReference>
<dbReference type="OrthoDB" id="10253254at2759"/>
<dbReference type="PANTHER" id="PTHR18934">
    <property type="entry name" value="ATP-DEPENDENT RNA HELICASE"/>
    <property type="match status" value="1"/>
</dbReference>
<dbReference type="SUPFAM" id="SSF52540">
    <property type="entry name" value="P-loop containing nucleoside triphosphate hydrolases"/>
    <property type="match status" value="1"/>
</dbReference>
<dbReference type="Proteomes" id="UP000320475">
    <property type="component" value="Unassembled WGS sequence"/>
</dbReference>
<dbReference type="PROSITE" id="PS51194">
    <property type="entry name" value="HELICASE_CTER"/>
    <property type="match status" value="1"/>
</dbReference>
<dbReference type="InterPro" id="IPR048333">
    <property type="entry name" value="HA2_WH"/>
</dbReference>
<dbReference type="EC" id="3.6.4.13" evidence="1"/>
<dbReference type="PROSITE" id="PS51192">
    <property type="entry name" value="HELICASE_ATP_BIND_1"/>
    <property type="match status" value="1"/>
</dbReference>
<evidence type="ECO:0000259" key="8">
    <source>
        <dbReference type="PROSITE" id="PS51192"/>
    </source>
</evidence>
<organism evidence="10 11">
    <name type="scientific">Synchytrium endobioticum</name>
    <dbReference type="NCBI Taxonomy" id="286115"/>
    <lineage>
        <taxon>Eukaryota</taxon>
        <taxon>Fungi</taxon>
        <taxon>Fungi incertae sedis</taxon>
        <taxon>Chytridiomycota</taxon>
        <taxon>Chytridiomycota incertae sedis</taxon>
        <taxon>Chytridiomycetes</taxon>
        <taxon>Synchytriales</taxon>
        <taxon>Synchytriaceae</taxon>
        <taxon>Synchytrium</taxon>
    </lineage>
</organism>
<feature type="domain" description="Helicase ATP-binding" evidence="8">
    <location>
        <begin position="17"/>
        <end position="179"/>
    </location>
</feature>
<comment type="caution">
    <text evidence="10">The sequence shown here is derived from an EMBL/GenBank/DDBJ whole genome shotgun (WGS) entry which is preliminary data.</text>
</comment>
<dbReference type="SMART" id="SM00490">
    <property type="entry name" value="HELICc"/>
    <property type="match status" value="1"/>
</dbReference>
<evidence type="ECO:0000256" key="5">
    <source>
        <dbReference type="ARBA" id="ARBA00022840"/>
    </source>
</evidence>
<dbReference type="GO" id="GO:0003724">
    <property type="term" value="F:RNA helicase activity"/>
    <property type="evidence" value="ECO:0007669"/>
    <property type="project" value="UniProtKB-EC"/>
</dbReference>
<dbReference type="VEuPathDB" id="FungiDB:SeMB42_g00374"/>
<dbReference type="Pfam" id="PF00271">
    <property type="entry name" value="Helicase_C"/>
    <property type="match status" value="1"/>
</dbReference>
<dbReference type="AlphaFoldDB" id="A0A507DFY2"/>
<dbReference type="GO" id="GO:0003723">
    <property type="term" value="F:RNA binding"/>
    <property type="evidence" value="ECO:0007669"/>
    <property type="project" value="TreeGrafter"/>
</dbReference>
<evidence type="ECO:0000256" key="1">
    <source>
        <dbReference type="ARBA" id="ARBA00012552"/>
    </source>
</evidence>
<evidence type="ECO:0000256" key="3">
    <source>
        <dbReference type="ARBA" id="ARBA00022801"/>
    </source>
</evidence>
<proteinExistence type="predicted"/>
<dbReference type="GO" id="GO:0005524">
    <property type="term" value="F:ATP binding"/>
    <property type="evidence" value="ECO:0007669"/>
    <property type="project" value="UniProtKB-KW"/>
</dbReference>
<dbReference type="InterPro" id="IPR027417">
    <property type="entry name" value="P-loop_NTPase"/>
</dbReference>
<dbReference type="GO" id="GO:0000390">
    <property type="term" value="P:spliceosomal complex disassembly"/>
    <property type="evidence" value="ECO:0007669"/>
    <property type="project" value="TreeGrafter"/>
</dbReference>
<dbReference type="CDD" id="cd17917">
    <property type="entry name" value="DEXHc_RHA-like"/>
    <property type="match status" value="1"/>
</dbReference>
<reference evidence="10 11" key="1">
    <citation type="journal article" date="2019" name="Sci. Rep.">
        <title>Comparative genomics of chytrid fungi reveal insights into the obligate biotrophic and pathogenic lifestyle of Synchytrium endobioticum.</title>
        <authorList>
            <person name="van de Vossenberg B.T.L.H."/>
            <person name="Warris S."/>
            <person name="Nguyen H.D.T."/>
            <person name="van Gent-Pelzer M.P.E."/>
            <person name="Joly D.L."/>
            <person name="van de Geest H.C."/>
            <person name="Bonants P.J.M."/>
            <person name="Smith D.S."/>
            <person name="Levesque C.A."/>
            <person name="van der Lee T.A.J."/>
        </authorList>
    </citation>
    <scope>NUCLEOTIDE SEQUENCE [LARGE SCALE GENOMIC DNA]</scope>
    <source>
        <strain evidence="10 11">LEV6574</strain>
    </source>
</reference>
<dbReference type="FunFam" id="3.40.50.300:FF:000145">
    <property type="entry name" value="probable ATP-dependent RNA helicase DHX40"/>
    <property type="match status" value="1"/>
</dbReference>